<dbReference type="GO" id="GO:0000160">
    <property type="term" value="P:phosphorelay signal transduction system"/>
    <property type="evidence" value="ECO:0007669"/>
    <property type="project" value="InterPro"/>
</dbReference>
<protein>
    <recommendedName>
        <fullName evidence="2">HPt domain-containing protein</fullName>
    </recommendedName>
</protein>
<dbReference type="PROSITE" id="PS50894">
    <property type="entry name" value="HPT"/>
    <property type="match status" value="1"/>
</dbReference>
<dbReference type="SUPFAM" id="SSF47226">
    <property type="entry name" value="Histidine-containing phosphotransfer domain, HPT domain"/>
    <property type="match status" value="1"/>
</dbReference>
<keyword evidence="4" id="KW-1185">Reference proteome</keyword>
<evidence type="ECO:0000259" key="2">
    <source>
        <dbReference type="PROSITE" id="PS50894"/>
    </source>
</evidence>
<evidence type="ECO:0000313" key="4">
    <source>
        <dbReference type="Proteomes" id="UP000240739"/>
    </source>
</evidence>
<comment type="caution">
    <text evidence="3">The sequence shown here is derived from an EMBL/GenBank/DDBJ whole genome shotgun (WGS) entry which is preliminary data.</text>
</comment>
<accession>A0A2T4UL36</accession>
<dbReference type="InterPro" id="IPR008207">
    <property type="entry name" value="Sig_transdc_His_kin_Hpt_dom"/>
</dbReference>
<dbReference type="Proteomes" id="UP000240739">
    <property type="component" value="Unassembled WGS sequence"/>
</dbReference>
<dbReference type="Gene3D" id="1.20.120.160">
    <property type="entry name" value="HPT domain"/>
    <property type="match status" value="1"/>
</dbReference>
<keyword evidence="1" id="KW-0597">Phosphoprotein</keyword>
<feature type="modified residue" description="Phosphohistidine" evidence="1">
    <location>
        <position position="67"/>
    </location>
</feature>
<evidence type="ECO:0000256" key="1">
    <source>
        <dbReference type="PROSITE-ProRule" id="PRU00110"/>
    </source>
</evidence>
<name>A0A2T4UL36_9ACTN</name>
<organism evidence="3 4">
    <name type="scientific">Paraconexibacter algicola</name>
    <dbReference type="NCBI Taxonomy" id="2133960"/>
    <lineage>
        <taxon>Bacteria</taxon>
        <taxon>Bacillati</taxon>
        <taxon>Actinomycetota</taxon>
        <taxon>Thermoleophilia</taxon>
        <taxon>Solirubrobacterales</taxon>
        <taxon>Paraconexibacteraceae</taxon>
        <taxon>Paraconexibacter</taxon>
    </lineage>
</organism>
<proteinExistence type="predicted"/>
<dbReference type="AlphaFoldDB" id="A0A2T4UL36"/>
<dbReference type="OrthoDB" id="9797716at2"/>
<dbReference type="Pfam" id="PF01627">
    <property type="entry name" value="Hpt"/>
    <property type="match status" value="1"/>
</dbReference>
<gene>
    <name evidence="3" type="ORF">C7Y72_10070</name>
</gene>
<reference evidence="3 4" key="1">
    <citation type="submission" date="2018-03" db="EMBL/GenBank/DDBJ databases">
        <title>Aquarubrobacter algicola gen. nov., sp. nov., a novel actinobacterium isolated from shallow eutrophic lake during the end of cyanobacterial harmful algal blooms.</title>
        <authorList>
            <person name="Chun S.J."/>
        </authorList>
    </citation>
    <scope>NUCLEOTIDE SEQUENCE [LARGE SCALE GENOMIC DNA]</scope>
    <source>
        <strain evidence="3 4">Seoho-28</strain>
    </source>
</reference>
<dbReference type="EMBL" id="PYYB01000001">
    <property type="protein sequence ID" value="PTL59966.1"/>
    <property type="molecule type" value="Genomic_DNA"/>
</dbReference>
<dbReference type="RefSeq" id="WP_107568610.1">
    <property type="nucleotide sequence ID" value="NZ_PYYB01000001.1"/>
</dbReference>
<evidence type="ECO:0000313" key="3">
    <source>
        <dbReference type="EMBL" id="PTL59966.1"/>
    </source>
</evidence>
<sequence>MALSETPLAQLPDTVQTAIDKLRGEMGGDGPLRMMVGLWVDQLESLLEDLRLGARHGDGGQLAAAAHRLKGTCALLGAHDLRARAAAIELAGLDGLPRTVEEDVDRFAVEARAFARLLESLR</sequence>
<dbReference type="InterPro" id="IPR036641">
    <property type="entry name" value="HPT_dom_sf"/>
</dbReference>
<feature type="domain" description="HPt" evidence="2">
    <location>
        <begin position="28"/>
        <end position="122"/>
    </location>
</feature>